<dbReference type="CDD" id="cd00167">
    <property type="entry name" value="SANT"/>
    <property type="match status" value="1"/>
</dbReference>
<dbReference type="SMART" id="SM00717">
    <property type="entry name" value="SANT"/>
    <property type="match status" value="1"/>
</dbReference>
<reference evidence="4" key="2">
    <citation type="submission" date="2019-06" db="EMBL/GenBank/DDBJ databases">
        <title>Genomics analysis of Aphanomyces spp. identifies a new class of oomycete effector associated with host adaptation.</title>
        <authorList>
            <person name="Gaulin E."/>
        </authorList>
    </citation>
    <scope>NUCLEOTIDE SEQUENCE</scope>
    <source>
        <strain evidence="4">CBS 578.67</strain>
    </source>
</reference>
<feature type="region of interest" description="Disordered" evidence="1">
    <location>
        <begin position="47"/>
        <end position="67"/>
    </location>
</feature>
<reference evidence="5 6" key="1">
    <citation type="submission" date="2019-03" db="EMBL/GenBank/DDBJ databases">
        <authorList>
            <person name="Gaulin E."/>
            <person name="Dumas B."/>
        </authorList>
    </citation>
    <scope>NUCLEOTIDE SEQUENCE [LARGE SCALE GENOMIC DNA]</scope>
    <source>
        <strain evidence="5">CBS 568.67</strain>
    </source>
</reference>
<dbReference type="InterPro" id="IPR001005">
    <property type="entry name" value="SANT/Myb"/>
</dbReference>
<evidence type="ECO:0000313" key="4">
    <source>
        <dbReference type="EMBL" id="KAF0708629.1"/>
    </source>
</evidence>
<dbReference type="PANTHER" id="PTHR44042:SF67">
    <property type="entry name" value="MYB-LIKE PROTEIN I"/>
    <property type="match status" value="1"/>
</dbReference>
<dbReference type="InterPro" id="IPR009057">
    <property type="entry name" value="Homeodomain-like_sf"/>
</dbReference>
<dbReference type="InterPro" id="IPR017930">
    <property type="entry name" value="Myb_dom"/>
</dbReference>
<dbReference type="AlphaFoldDB" id="A0A485KE34"/>
<organism evidence="5 6">
    <name type="scientific">Aphanomyces stellatus</name>
    <dbReference type="NCBI Taxonomy" id="120398"/>
    <lineage>
        <taxon>Eukaryota</taxon>
        <taxon>Sar</taxon>
        <taxon>Stramenopiles</taxon>
        <taxon>Oomycota</taxon>
        <taxon>Saprolegniomycetes</taxon>
        <taxon>Saprolegniales</taxon>
        <taxon>Verrucalvaceae</taxon>
        <taxon>Aphanomyces</taxon>
    </lineage>
</organism>
<dbReference type="SUPFAM" id="SSF46689">
    <property type="entry name" value="Homeodomain-like"/>
    <property type="match status" value="1"/>
</dbReference>
<feature type="compositionally biased region" description="Polar residues" evidence="1">
    <location>
        <begin position="48"/>
        <end position="66"/>
    </location>
</feature>
<name>A0A485KE34_9STRA</name>
<dbReference type="Proteomes" id="UP000332933">
    <property type="component" value="Unassembled WGS sequence"/>
</dbReference>
<evidence type="ECO:0000259" key="2">
    <source>
        <dbReference type="PROSITE" id="PS50090"/>
    </source>
</evidence>
<evidence type="ECO:0000313" key="5">
    <source>
        <dbReference type="EMBL" id="VFT83280.1"/>
    </source>
</evidence>
<protein>
    <submittedName>
        <fullName evidence="5">Aste57867_6282 protein</fullName>
    </submittedName>
</protein>
<dbReference type="Pfam" id="PF00249">
    <property type="entry name" value="Myb_DNA-binding"/>
    <property type="match status" value="1"/>
</dbReference>
<evidence type="ECO:0000256" key="1">
    <source>
        <dbReference type="SAM" id="MobiDB-lite"/>
    </source>
</evidence>
<accession>A0A485KE34</accession>
<keyword evidence="6" id="KW-1185">Reference proteome</keyword>
<proteinExistence type="predicted"/>
<sequence>MLACQQFNIYHRSNLRQMKALGNQCRRATQFQFSPVNTMAINVGCESPRSSMSDSTNQPLEGQGTWTPDEHDRFLYGISLYPKGPWKKVAAIVKTRTSRQTQTHAQKHKEKLARHTRGLRSRAPVVDELAVYHPMLRLSSVPHRPRCFQTFTRDTPSALNHELPSFEESIDFLLDEYLGPKPA</sequence>
<dbReference type="Gene3D" id="1.10.10.60">
    <property type="entry name" value="Homeodomain-like"/>
    <property type="match status" value="1"/>
</dbReference>
<dbReference type="PROSITE" id="PS50090">
    <property type="entry name" value="MYB_LIKE"/>
    <property type="match status" value="1"/>
</dbReference>
<feature type="domain" description="Myb-like" evidence="2">
    <location>
        <begin position="58"/>
        <end position="109"/>
    </location>
</feature>
<dbReference type="PANTHER" id="PTHR44042">
    <property type="entry name" value="DUPLICATED HOMEODOMAIN-LIKE SUPERFAMILY PROTEIN-RELATED"/>
    <property type="match status" value="1"/>
</dbReference>
<feature type="domain" description="HTH myb-type" evidence="3">
    <location>
        <begin position="64"/>
        <end position="113"/>
    </location>
</feature>
<dbReference type="OrthoDB" id="118550at2759"/>
<evidence type="ECO:0000259" key="3">
    <source>
        <dbReference type="PROSITE" id="PS51294"/>
    </source>
</evidence>
<dbReference type="EMBL" id="VJMH01002476">
    <property type="protein sequence ID" value="KAF0708629.1"/>
    <property type="molecule type" value="Genomic_DNA"/>
</dbReference>
<evidence type="ECO:0000313" key="6">
    <source>
        <dbReference type="Proteomes" id="UP000332933"/>
    </source>
</evidence>
<gene>
    <name evidence="5" type="primary">Aste57867_6282</name>
    <name evidence="4" type="ORF">As57867_006268</name>
    <name evidence="5" type="ORF">ASTE57867_6282</name>
</gene>
<dbReference type="PROSITE" id="PS51294">
    <property type="entry name" value="HTH_MYB"/>
    <property type="match status" value="1"/>
</dbReference>
<dbReference type="EMBL" id="CAADRA010002478">
    <property type="protein sequence ID" value="VFT83280.1"/>
    <property type="molecule type" value="Genomic_DNA"/>
</dbReference>